<evidence type="ECO:0000313" key="1">
    <source>
        <dbReference type="EMBL" id="SVD60375.1"/>
    </source>
</evidence>
<sequence>YSLNKRLDITDGLLNALQDRIGINVIGFFIAPQRRDLQSAFRISGIDKWQDKEMVKKLSSKFNKDQSVVLDSNGYSNFIVVKGGDDLDTETSDLKINSDMKKGAMTTAFKKHQKNKSFNRVVLNKFVELIS</sequence>
<dbReference type="EMBL" id="UINC01161284">
    <property type="protein sequence ID" value="SVD60375.1"/>
    <property type="molecule type" value="Genomic_DNA"/>
</dbReference>
<dbReference type="AlphaFoldDB" id="A0A382WPS6"/>
<protein>
    <submittedName>
        <fullName evidence="1">Uncharacterized protein</fullName>
    </submittedName>
</protein>
<feature type="non-terminal residue" evidence="1">
    <location>
        <position position="1"/>
    </location>
</feature>
<reference evidence="1" key="1">
    <citation type="submission" date="2018-05" db="EMBL/GenBank/DDBJ databases">
        <authorList>
            <person name="Lanie J.A."/>
            <person name="Ng W.-L."/>
            <person name="Kazmierczak K.M."/>
            <person name="Andrzejewski T.M."/>
            <person name="Davidsen T.M."/>
            <person name="Wayne K.J."/>
            <person name="Tettelin H."/>
            <person name="Glass J.I."/>
            <person name="Rusch D."/>
            <person name="Podicherti R."/>
            <person name="Tsui H.-C.T."/>
            <person name="Winkler M.E."/>
        </authorList>
    </citation>
    <scope>NUCLEOTIDE SEQUENCE</scope>
</reference>
<accession>A0A382WPS6</accession>
<proteinExistence type="predicted"/>
<name>A0A382WPS6_9ZZZZ</name>
<gene>
    <name evidence="1" type="ORF">METZ01_LOCUS413229</name>
</gene>
<organism evidence="1">
    <name type="scientific">marine metagenome</name>
    <dbReference type="NCBI Taxonomy" id="408172"/>
    <lineage>
        <taxon>unclassified sequences</taxon>
        <taxon>metagenomes</taxon>
        <taxon>ecological metagenomes</taxon>
    </lineage>
</organism>